<gene>
    <name evidence="1" type="ORF">Langgrundblatt1_BL1001</name>
</gene>
<dbReference type="EMBL" id="ON189042">
    <property type="protein sequence ID" value="URA06766.1"/>
    <property type="molecule type" value="Genomic_DNA"/>
</dbReference>
<evidence type="ECO:0000313" key="2">
    <source>
        <dbReference type="Proteomes" id="UP001056479"/>
    </source>
</evidence>
<name>A0A9E7E1E3_9CAUD</name>
<proteinExistence type="predicted"/>
<protein>
    <submittedName>
        <fullName evidence="1">Uncharacterized protein</fullName>
    </submittedName>
</protein>
<organism evidence="1 2">
    <name type="scientific">Xanthomonas phage Langgrundblatt1</name>
    <dbReference type="NCBI Taxonomy" id="2939128"/>
    <lineage>
        <taxon>Viruses</taxon>
        <taxon>Duplodnaviria</taxon>
        <taxon>Heunggongvirae</taxon>
        <taxon>Uroviricota</taxon>
        <taxon>Caudoviricetes</taxon>
        <taxon>Stanbaylleyvirinae</taxon>
        <taxon>Shirevirus</taxon>
        <taxon>Shirevirus langgrundblatt1</taxon>
    </lineage>
</organism>
<keyword evidence="2" id="KW-1185">Reference proteome</keyword>
<accession>A0A9E7E1E3</accession>
<evidence type="ECO:0000313" key="1">
    <source>
        <dbReference type="EMBL" id="URA06766.1"/>
    </source>
</evidence>
<reference evidence="1" key="1">
    <citation type="journal article" date="2022" name="Viruses">
        <title>Isolation of novel Xanthomonas phages for the plant pathogens X. translucens and X. campestris.</title>
        <authorList>
            <person name="Erdrich S.H."/>
            <person name="Sharma V."/>
            <person name="Schurr U."/>
            <person name="Arsova B."/>
            <person name="Frunzke J."/>
        </authorList>
    </citation>
    <scope>NUCLEOTIDE SEQUENCE</scope>
</reference>
<dbReference type="Proteomes" id="UP001056479">
    <property type="component" value="Segment"/>
</dbReference>
<sequence>MLNCYAMLNTCPTEGAVEVTIEIVASSPKALELAQTLQDKSAQSKKYPFDDLNAGQSFRLPLADANVASLRALASRKSRSGKAFKVIVHEIEGLCEVARVS</sequence>